<accession>A0A5B7H6K7</accession>
<feature type="region of interest" description="Disordered" evidence="1">
    <location>
        <begin position="39"/>
        <end position="84"/>
    </location>
</feature>
<feature type="compositionally biased region" description="Polar residues" evidence="1">
    <location>
        <begin position="42"/>
        <end position="61"/>
    </location>
</feature>
<gene>
    <name evidence="2" type="primary">RnrL_1</name>
    <name evidence="2" type="ORF">E2C01_062500</name>
</gene>
<dbReference type="OrthoDB" id="3000483at2759"/>
<reference evidence="2 3" key="1">
    <citation type="submission" date="2019-05" db="EMBL/GenBank/DDBJ databases">
        <title>Another draft genome of Portunus trituberculatus and its Hox gene families provides insights of decapod evolution.</title>
        <authorList>
            <person name="Jeong J.-H."/>
            <person name="Song I."/>
            <person name="Kim S."/>
            <person name="Choi T."/>
            <person name="Kim D."/>
            <person name="Ryu S."/>
            <person name="Kim W."/>
        </authorList>
    </citation>
    <scope>NUCLEOTIDE SEQUENCE [LARGE SCALE GENOMIC DNA]</scope>
    <source>
        <tissue evidence="2">Muscle</tissue>
    </source>
</reference>
<dbReference type="Proteomes" id="UP000324222">
    <property type="component" value="Unassembled WGS sequence"/>
</dbReference>
<comment type="caution">
    <text evidence="2">The sequence shown here is derived from an EMBL/GenBank/DDBJ whole genome shotgun (WGS) entry which is preliminary data.</text>
</comment>
<dbReference type="AlphaFoldDB" id="A0A5B7H6K7"/>
<sequence length="84" mass="9279">MTSWCRDVTVMNRLGLKTGMYYLRTKPAANAIQFTVDKTKVSKTVNGDSHTNGTNSESSKNGSDDVTSHEAQNMADMAKYSDLR</sequence>
<name>A0A5B7H6K7_PORTR</name>
<proteinExistence type="predicted"/>
<protein>
    <submittedName>
        <fullName evidence="2">Ribonucleoside-diphosphate reductase large subunit</fullName>
    </submittedName>
</protein>
<evidence type="ECO:0000313" key="3">
    <source>
        <dbReference type="Proteomes" id="UP000324222"/>
    </source>
</evidence>
<dbReference type="EMBL" id="VSRR010027630">
    <property type="protein sequence ID" value="MPC68301.1"/>
    <property type="molecule type" value="Genomic_DNA"/>
</dbReference>
<evidence type="ECO:0000256" key="1">
    <source>
        <dbReference type="SAM" id="MobiDB-lite"/>
    </source>
</evidence>
<organism evidence="2 3">
    <name type="scientific">Portunus trituberculatus</name>
    <name type="common">Swimming crab</name>
    <name type="synonym">Neptunus trituberculatus</name>
    <dbReference type="NCBI Taxonomy" id="210409"/>
    <lineage>
        <taxon>Eukaryota</taxon>
        <taxon>Metazoa</taxon>
        <taxon>Ecdysozoa</taxon>
        <taxon>Arthropoda</taxon>
        <taxon>Crustacea</taxon>
        <taxon>Multicrustacea</taxon>
        <taxon>Malacostraca</taxon>
        <taxon>Eumalacostraca</taxon>
        <taxon>Eucarida</taxon>
        <taxon>Decapoda</taxon>
        <taxon>Pleocyemata</taxon>
        <taxon>Brachyura</taxon>
        <taxon>Eubrachyura</taxon>
        <taxon>Portunoidea</taxon>
        <taxon>Portunidae</taxon>
        <taxon>Portuninae</taxon>
        <taxon>Portunus</taxon>
    </lineage>
</organism>
<evidence type="ECO:0000313" key="2">
    <source>
        <dbReference type="EMBL" id="MPC68301.1"/>
    </source>
</evidence>
<keyword evidence="3" id="KW-1185">Reference proteome</keyword>